<keyword evidence="5" id="KW-1133">Transmembrane helix</keyword>
<evidence type="ECO:0000259" key="6">
    <source>
        <dbReference type="PROSITE" id="PS50111"/>
    </source>
</evidence>
<dbReference type="InterPro" id="IPR000014">
    <property type="entry name" value="PAS"/>
</dbReference>
<dbReference type="InterPro" id="IPR035965">
    <property type="entry name" value="PAS-like_dom_sf"/>
</dbReference>
<dbReference type="PANTHER" id="PTHR32089:SF74">
    <property type="entry name" value="METHYL-ACCEPTING CHEMOTAXIS PROTEIN AER"/>
    <property type="match status" value="1"/>
</dbReference>
<keyword evidence="5" id="KW-0812">Transmembrane</keyword>
<dbReference type="FunFam" id="1.10.287.950:FF:000001">
    <property type="entry name" value="Methyl-accepting chemotaxis sensory transducer"/>
    <property type="match status" value="1"/>
</dbReference>
<evidence type="ECO:0000256" key="1">
    <source>
        <dbReference type="ARBA" id="ARBA00004370"/>
    </source>
</evidence>
<feature type="transmembrane region" description="Helical" evidence="5">
    <location>
        <begin position="148"/>
        <end position="169"/>
    </location>
</feature>
<dbReference type="KEGG" id="lal:AT746_12205"/>
<dbReference type="Proteomes" id="UP000068447">
    <property type="component" value="Chromosome"/>
</dbReference>
<dbReference type="STRING" id="1526571.AT746_12205"/>
<dbReference type="InterPro" id="IPR013655">
    <property type="entry name" value="PAS_fold_3"/>
</dbReference>
<evidence type="ECO:0000256" key="2">
    <source>
        <dbReference type="ARBA" id="ARBA00023224"/>
    </source>
</evidence>
<sequence length="526" mass="57192">MKNNGPVTQIEEPFPEHANILSTTQPDGKITYVNDDFIRISGFDEQELLGQNHHIVRHPDMPPDVFRIFWNTLKNGSSWMGIVKNRCKNGNHYWVDAFASPISKDGSVAEYQSVRRKASPDFVHRAEGLYKKIFAGKRLKESMNALSLPVRFALAISLPLLLPVAALLLQAPLAIILFKLALAGVLAVAGVLYFYRPLKGCVERAKNIISDDLARYVYTGRRDEAGQILLAFKALESEAAALIGRIDNMSGVLSSGASTLSSAVSQSKQGTLRQFEETEQVATAIEQMSASIESVATNSAESAASAAKSLDEASRSQQVVEQNAQSIEALKTQLSEVSDVISEVAASSEDIASILDVIIGIAEQTNLLALNAAIEAARAGESGRGFSVVADEVRSLANRTQHSTGEIRNVIDRLQQGVKSAVDGMAAGQKMALSGAQQSRLTADALERMLISISQISDMSAQITEAVTQQSEVAEEINRSVTVIREMSQENLSGVEDSEKTSIELMQITRKLDELTGQFWINQQRR</sequence>
<dbReference type="SMART" id="SM00283">
    <property type="entry name" value="MA"/>
    <property type="match status" value="1"/>
</dbReference>
<dbReference type="NCBIfam" id="TIGR00229">
    <property type="entry name" value="sensory_box"/>
    <property type="match status" value="1"/>
</dbReference>
<gene>
    <name evidence="8" type="ORF">AT746_12205</name>
</gene>
<evidence type="ECO:0000313" key="8">
    <source>
        <dbReference type="EMBL" id="ALS98956.1"/>
    </source>
</evidence>
<evidence type="ECO:0000259" key="7">
    <source>
        <dbReference type="PROSITE" id="PS50112"/>
    </source>
</evidence>
<comment type="similarity">
    <text evidence="3">Belongs to the methyl-accepting chemotaxis (MCP) protein family.</text>
</comment>
<dbReference type="SUPFAM" id="SSF55785">
    <property type="entry name" value="PYP-like sensor domain (PAS domain)"/>
    <property type="match status" value="1"/>
</dbReference>
<dbReference type="PROSITE" id="PS50111">
    <property type="entry name" value="CHEMOTAXIS_TRANSDUC_2"/>
    <property type="match status" value="1"/>
</dbReference>
<proteinExistence type="inferred from homology"/>
<evidence type="ECO:0000256" key="5">
    <source>
        <dbReference type="SAM" id="Phobius"/>
    </source>
</evidence>
<keyword evidence="5" id="KW-0472">Membrane</keyword>
<dbReference type="SUPFAM" id="SSF58104">
    <property type="entry name" value="Methyl-accepting chemotaxis protein (MCP) signaling domain"/>
    <property type="match status" value="1"/>
</dbReference>
<keyword evidence="2 4" id="KW-0807">Transducer</keyword>
<dbReference type="Gene3D" id="1.10.287.950">
    <property type="entry name" value="Methyl-accepting chemotaxis protein"/>
    <property type="match status" value="1"/>
</dbReference>
<dbReference type="Pfam" id="PF00015">
    <property type="entry name" value="MCPsignal"/>
    <property type="match status" value="1"/>
</dbReference>
<keyword evidence="9" id="KW-1185">Reference proteome</keyword>
<dbReference type="Gene3D" id="3.30.450.20">
    <property type="entry name" value="PAS domain"/>
    <property type="match status" value="1"/>
</dbReference>
<evidence type="ECO:0008006" key="10">
    <source>
        <dbReference type="Google" id="ProtNLM"/>
    </source>
</evidence>
<evidence type="ECO:0000256" key="3">
    <source>
        <dbReference type="ARBA" id="ARBA00029447"/>
    </source>
</evidence>
<dbReference type="Pfam" id="PF08447">
    <property type="entry name" value="PAS_3"/>
    <property type="match status" value="1"/>
</dbReference>
<evidence type="ECO:0000313" key="9">
    <source>
        <dbReference type="Proteomes" id="UP000068447"/>
    </source>
</evidence>
<dbReference type="SMART" id="SM00091">
    <property type="entry name" value="PAS"/>
    <property type="match status" value="1"/>
</dbReference>
<dbReference type="InterPro" id="IPR004089">
    <property type="entry name" value="MCPsignal_dom"/>
</dbReference>
<feature type="domain" description="PAS" evidence="7">
    <location>
        <begin position="27"/>
        <end position="76"/>
    </location>
</feature>
<reference evidence="8 9" key="1">
    <citation type="submission" date="2015-12" db="EMBL/GenBank/DDBJ databases">
        <title>Complete genome of Lacimicrobium alkaliphilum KCTC 32984.</title>
        <authorList>
            <person name="Kim S.-G."/>
            <person name="Lee Y.-J."/>
        </authorList>
    </citation>
    <scope>NUCLEOTIDE SEQUENCE [LARGE SCALE GENOMIC DNA]</scope>
    <source>
        <strain evidence="8 9">YelD216</strain>
    </source>
</reference>
<dbReference type="RefSeq" id="WP_062480697.1">
    <property type="nucleotide sequence ID" value="NZ_CP013650.1"/>
</dbReference>
<feature type="domain" description="Methyl-accepting transducer" evidence="6">
    <location>
        <begin position="249"/>
        <end position="485"/>
    </location>
</feature>
<dbReference type="GO" id="GO:0016020">
    <property type="term" value="C:membrane"/>
    <property type="evidence" value="ECO:0007669"/>
    <property type="project" value="UniProtKB-SubCell"/>
</dbReference>
<dbReference type="PANTHER" id="PTHR32089">
    <property type="entry name" value="METHYL-ACCEPTING CHEMOTAXIS PROTEIN MCPB"/>
    <property type="match status" value="1"/>
</dbReference>
<accession>A0A0U2ZKU5</accession>
<evidence type="ECO:0000256" key="4">
    <source>
        <dbReference type="PROSITE-ProRule" id="PRU00284"/>
    </source>
</evidence>
<dbReference type="GO" id="GO:0006935">
    <property type="term" value="P:chemotaxis"/>
    <property type="evidence" value="ECO:0007669"/>
    <property type="project" value="UniProtKB-ARBA"/>
</dbReference>
<protein>
    <recommendedName>
        <fullName evidence="10">Chemotaxis protein</fullName>
    </recommendedName>
</protein>
<organism evidence="8 9">
    <name type="scientific">Lacimicrobium alkaliphilum</name>
    <dbReference type="NCBI Taxonomy" id="1526571"/>
    <lineage>
        <taxon>Bacteria</taxon>
        <taxon>Pseudomonadati</taxon>
        <taxon>Pseudomonadota</taxon>
        <taxon>Gammaproteobacteria</taxon>
        <taxon>Alteromonadales</taxon>
        <taxon>Alteromonadaceae</taxon>
        <taxon>Lacimicrobium</taxon>
    </lineage>
</organism>
<dbReference type="CDD" id="cd00130">
    <property type="entry name" value="PAS"/>
    <property type="match status" value="1"/>
</dbReference>
<dbReference type="EMBL" id="CP013650">
    <property type="protein sequence ID" value="ALS98956.1"/>
    <property type="molecule type" value="Genomic_DNA"/>
</dbReference>
<dbReference type="CDD" id="cd11386">
    <property type="entry name" value="MCP_signal"/>
    <property type="match status" value="1"/>
</dbReference>
<name>A0A0U2ZKU5_9ALTE</name>
<comment type="subcellular location">
    <subcellularLocation>
        <location evidence="1">Membrane</location>
    </subcellularLocation>
</comment>
<feature type="transmembrane region" description="Helical" evidence="5">
    <location>
        <begin position="175"/>
        <end position="195"/>
    </location>
</feature>
<dbReference type="PROSITE" id="PS50112">
    <property type="entry name" value="PAS"/>
    <property type="match status" value="1"/>
</dbReference>
<dbReference type="AlphaFoldDB" id="A0A0U2ZKU5"/>
<dbReference type="OrthoDB" id="5675566at2"/>
<dbReference type="GO" id="GO:0007165">
    <property type="term" value="P:signal transduction"/>
    <property type="evidence" value="ECO:0007669"/>
    <property type="project" value="UniProtKB-KW"/>
</dbReference>